<dbReference type="EnsemblPlants" id="Pp3c13_18250V3.1">
    <property type="protein sequence ID" value="Pp3c13_18250V3.1"/>
    <property type="gene ID" value="Pp3c13_18250"/>
</dbReference>
<organism evidence="7">
    <name type="scientific">Physcomitrium patens</name>
    <name type="common">Spreading-leaved earth moss</name>
    <name type="synonym">Physcomitrella patens</name>
    <dbReference type="NCBI Taxonomy" id="3218"/>
    <lineage>
        <taxon>Eukaryota</taxon>
        <taxon>Viridiplantae</taxon>
        <taxon>Streptophyta</taxon>
        <taxon>Embryophyta</taxon>
        <taxon>Bryophyta</taxon>
        <taxon>Bryophytina</taxon>
        <taxon>Bryopsida</taxon>
        <taxon>Funariidae</taxon>
        <taxon>Funariales</taxon>
        <taxon>Funariaceae</taxon>
        <taxon>Physcomitrium</taxon>
    </lineage>
</organism>
<dbReference type="EMBL" id="ABEU02000013">
    <property type="protein sequence ID" value="PNR42708.1"/>
    <property type="molecule type" value="Genomic_DNA"/>
</dbReference>
<comment type="subcellular location">
    <subcellularLocation>
        <location evidence="1">Cytoplasm</location>
    </subcellularLocation>
</comment>
<reference evidence="7 9" key="1">
    <citation type="journal article" date="2008" name="Science">
        <title>The Physcomitrella genome reveals evolutionary insights into the conquest of land by plants.</title>
        <authorList>
            <person name="Rensing S."/>
            <person name="Lang D."/>
            <person name="Zimmer A."/>
            <person name="Terry A."/>
            <person name="Salamov A."/>
            <person name="Shapiro H."/>
            <person name="Nishiyama T."/>
            <person name="Perroud P.-F."/>
            <person name="Lindquist E."/>
            <person name="Kamisugi Y."/>
            <person name="Tanahashi T."/>
            <person name="Sakakibara K."/>
            <person name="Fujita T."/>
            <person name="Oishi K."/>
            <person name="Shin-I T."/>
            <person name="Kuroki Y."/>
            <person name="Toyoda A."/>
            <person name="Suzuki Y."/>
            <person name="Hashimoto A."/>
            <person name="Yamaguchi K."/>
            <person name="Sugano A."/>
            <person name="Kohara Y."/>
            <person name="Fujiyama A."/>
            <person name="Anterola A."/>
            <person name="Aoki S."/>
            <person name="Ashton N."/>
            <person name="Barbazuk W.B."/>
            <person name="Barker E."/>
            <person name="Bennetzen J."/>
            <person name="Bezanilla M."/>
            <person name="Blankenship R."/>
            <person name="Cho S.H."/>
            <person name="Dutcher S."/>
            <person name="Estelle M."/>
            <person name="Fawcett J.A."/>
            <person name="Gundlach H."/>
            <person name="Hanada K."/>
            <person name="Heyl A."/>
            <person name="Hicks K.A."/>
            <person name="Hugh J."/>
            <person name="Lohr M."/>
            <person name="Mayer K."/>
            <person name="Melkozernov A."/>
            <person name="Murata T."/>
            <person name="Nelson D."/>
            <person name="Pils B."/>
            <person name="Prigge M."/>
            <person name="Reiss B."/>
            <person name="Renner T."/>
            <person name="Rombauts S."/>
            <person name="Rushton P."/>
            <person name="Sanderfoot A."/>
            <person name="Schween G."/>
            <person name="Shiu S.-H."/>
            <person name="Stueber K."/>
            <person name="Theodoulou F.L."/>
            <person name="Tu H."/>
            <person name="Van de Peer Y."/>
            <person name="Verrier P.J."/>
            <person name="Waters E."/>
            <person name="Wood A."/>
            <person name="Yang L."/>
            <person name="Cove D."/>
            <person name="Cuming A."/>
            <person name="Hasebe M."/>
            <person name="Lucas S."/>
            <person name="Mishler D.B."/>
            <person name="Reski R."/>
            <person name="Grigoriev I."/>
            <person name="Quatrano R.S."/>
            <person name="Boore J.L."/>
        </authorList>
    </citation>
    <scope>NUCLEOTIDE SEQUENCE [LARGE SCALE GENOMIC DNA]</scope>
    <source>
        <strain evidence="8 9">cv. Gransden 2004</strain>
    </source>
</reference>
<dbReference type="GO" id="GO:0043014">
    <property type="term" value="F:alpha-tubulin binding"/>
    <property type="evidence" value="ECO:0007669"/>
    <property type="project" value="InterPro"/>
</dbReference>
<reference evidence="7 9" key="2">
    <citation type="journal article" date="2018" name="Plant J.">
        <title>The Physcomitrella patens chromosome-scale assembly reveals moss genome structure and evolution.</title>
        <authorList>
            <person name="Lang D."/>
            <person name="Ullrich K.K."/>
            <person name="Murat F."/>
            <person name="Fuchs J."/>
            <person name="Jenkins J."/>
            <person name="Haas F.B."/>
            <person name="Piednoel M."/>
            <person name="Gundlach H."/>
            <person name="Van Bel M."/>
            <person name="Meyberg R."/>
            <person name="Vives C."/>
            <person name="Morata J."/>
            <person name="Symeonidi A."/>
            <person name="Hiss M."/>
            <person name="Muchero W."/>
            <person name="Kamisugi Y."/>
            <person name="Saleh O."/>
            <person name="Blanc G."/>
            <person name="Decker E.L."/>
            <person name="van Gessel N."/>
            <person name="Grimwood J."/>
            <person name="Hayes R.D."/>
            <person name="Graham S.W."/>
            <person name="Gunter L.E."/>
            <person name="McDaniel S.F."/>
            <person name="Hoernstein S.N.W."/>
            <person name="Larsson A."/>
            <person name="Li F.W."/>
            <person name="Perroud P.F."/>
            <person name="Phillips J."/>
            <person name="Ranjan P."/>
            <person name="Rokshar D.S."/>
            <person name="Rothfels C.J."/>
            <person name="Schneider L."/>
            <person name="Shu S."/>
            <person name="Stevenson D.W."/>
            <person name="Thummler F."/>
            <person name="Tillich M."/>
            <person name="Villarreal Aguilar J.C."/>
            <person name="Widiez T."/>
            <person name="Wong G.K."/>
            <person name="Wymore A."/>
            <person name="Zhang Y."/>
            <person name="Zimmer A.D."/>
            <person name="Quatrano R.S."/>
            <person name="Mayer K.F.X."/>
            <person name="Goodstein D."/>
            <person name="Casacuberta J.M."/>
            <person name="Vandepoele K."/>
            <person name="Reski R."/>
            <person name="Cuming A.C."/>
            <person name="Tuskan G.A."/>
            <person name="Maumus F."/>
            <person name="Salse J."/>
            <person name="Schmutz J."/>
            <person name="Rensing S.A."/>
        </authorList>
    </citation>
    <scope>NUCLEOTIDE SEQUENCE [LARGE SCALE GENOMIC DNA]</scope>
    <source>
        <strain evidence="8 9">cv. Gransden 2004</strain>
    </source>
</reference>
<dbReference type="InterPro" id="IPR029071">
    <property type="entry name" value="Ubiquitin-like_domsf"/>
</dbReference>
<dbReference type="PROSITE" id="PS50245">
    <property type="entry name" value="CAP_GLY_2"/>
    <property type="match status" value="1"/>
</dbReference>
<dbReference type="STRING" id="3218.A0A2K1JME4"/>
<evidence type="ECO:0008006" key="10">
    <source>
        <dbReference type="Google" id="ProtNLM"/>
    </source>
</evidence>
<dbReference type="SMART" id="SM01052">
    <property type="entry name" value="CAP_GLY"/>
    <property type="match status" value="1"/>
</dbReference>
<comment type="similarity">
    <text evidence="4">Belongs to the TBCB family.</text>
</comment>
<dbReference type="CDD" id="cd01789">
    <property type="entry name" value="Ubl_TBCB"/>
    <property type="match status" value="1"/>
</dbReference>
<dbReference type="InterPro" id="IPR000626">
    <property type="entry name" value="Ubiquitin-like_dom"/>
</dbReference>
<keyword evidence="3" id="KW-0143">Chaperone</keyword>
<feature type="domain" description="CAP-Gly" evidence="6">
    <location>
        <begin position="258"/>
        <end position="294"/>
    </location>
</feature>
<protein>
    <recommendedName>
        <fullName evidence="10">CAP-Gly domain-containing protein</fullName>
    </recommendedName>
</protein>
<dbReference type="PANTHER" id="PTHR18916">
    <property type="entry name" value="DYNACTIN 1-RELATED MICROTUBULE-BINDING"/>
    <property type="match status" value="1"/>
</dbReference>
<dbReference type="InterPro" id="IPR045172">
    <property type="entry name" value="TBCB_Ubl"/>
</dbReference>
<dbReference type="AlphaFoldDB" id="A0A2K1JME4"/>
<dbReference type="PANTHER" id="PTHR18916:SF85">
    <property type="entry name" value="TUBULIN-FOLDING COFACTOR B"/>
    <property type="match status" value="1"/>
</dbReference>
<dbReference type="Gramene" id="Pp3c13_18250V3.2">
    <property type="protein sequence ID" value="Pp3c13_18250V3.2"/>
    <property type="gene ID" value="Pp3c13_18250"/>
</dbReference>
<dbReference type="Pfam" id="PF01302">
    <property type="entry name" value="CAP_GLY"/>
    <property type="match status" value="1"/>
</dbReference>
<dbReference type="InterPro" id="IPR000938">
    <property type="entry name" value="CAP-Gly_domain"/>
</dbReference>
<dbReference type="GO" id="GO:0005829">
    <property type="term" value="C:cytosol"/>
    <property type="evidence" value="ECO:0007669"/>
    <property type="project" value="EnsemblPlants"/>
</dbReference>
<dbReference type="Proteomes" id="UP000006727">
    <property type="component" value="Chromosome 13"/>
</dbReference>
<keyword evidence="9" id="KW-1185">Reference proteome</keyword>
<keyword evidence="2" id="KW-0963">Cytoplasm</keyword>
<dbReference type="OrthoDB" id="2130750at2759"/>
<evidence type="ECO:0000256" key="2">
    <source>
        <dbReference type="ARBA" id="ARBA00022490"/>
    </source>
</evidence>
<dbReference type="GO" id="GO:0005634">
    <property type="term" value="C:nucleus"/>
    <property type="evidence" value="ECO:0000318"/>
    <property type="project" value="GO_Central"/>
</dbReference>
<dbReference type="Pfam" id="PF14560">
    <property type="entry name" value="Ubiquitin_2"/>
    <property type="match status" value="1"/>
</dbReference>
<evidence type="ECO:0000259" key="6">
    <source>
        <dbReference type="PROSITE" id="PS50245"/>
    </source>
</evidence>
<evidence type="ECO:0000313" key="8">
    <source>
        <dbReference type="EnsemblPlants" id="Pp3c13_18250V3.1"/>
    </source>
</evidence>
<dbReference type="GO" id="GO:0051301">
    <property type="term" value="P:cell division"/>
    <property type="evidence" value="ECO:0007669"/>
    <property type="project" value="EnsemblPlants"/>
</dbReference>
<gene>
    <name evidence="8" type="primary">LOC112290165</name>
    <name evidence="7" type="ORF">PHYPA_017538</name>
</gene>
<evidence type="ECO:0000313" key="9">
    <source>
        <dbReference type="Proteomes" id="UP000006727"/>
    </source>
</evidence>
<proteinExistence type="inferred from homology"/>
<dbReference type="InterPro" id="IPR036859">
    <property type="entry name" value="CAP-Gly_dom_sf"/>
</dbReference>
<evidence type="ECO:0000259" key="5">
    <source>
        <dbReference type="PROSITE" id="PS50053"/>
    </source>
</evidence>
<feature type="domain" description="Ubiquitin-like" evidence="5">
    <location>
        <begin position="72"/>
        <end position="147"/>
    </location>
</feature>
<dbReference type="GO" id="GO:0031122">
    <property type="term" value="P:cytoplasmic microtubule organization"/>
    <property type="evidence" value="ECO:0000318"/>
    <property type="project" value="GO_Central"/>
</dbReference>
<dbReference type="GO" id="GO:0051010">
    <property type="term" value="F:microtubule plus-end binding"/>
    <property type="evidence" value="ECO:0000318"/>
    <property type="project" value="GO_Central"/>
</dbReference>
<dbReference type="GO" id="GO:0007021">
    <property type="term" value="P:tubulin complex assembly"/>
    <property type="evidence" value="ECO:0007669"/>
    <property type="project" value="InterPro"/>
</dbReference>
<dbReference type="Gramene" id="Pp3c13_18250V3.1">
    <property type="protein sequence ID" value="Pp3c13_18250V3.1"/>
    <property type="gene ID" value="Pp3c13_18250"/>
</dbReference>
<evidence type="ECO:0000256" key="1">
    <source>
        <dbReference type="ARBA" id="ARBA00004496"/>
    </source>
</evidence>
<dbReference type="PaxDb" id="3218-PP1S142_14V6.1"/>
<sequence length="316" mass="36302">MCTRSGGNSVEVRIVGFARSNPLLCCSCKYYFVFEFSVWRYREGNMSEALNALKDFVRQPTGQNQADDTVVLHVTHSNLKQRFIEIRVDLHTTIERLKERLRDRSGTAVESMRLQLYDEDNNKICDLLEDFRPLGYYSPFDGYRIHITDINPTSLSAGGWLEDTSLVEKYNISEDAYNKREDTYRKYRERKLAEDPTWTFAKEIAMRKGETYVPPQQVTDDYMGDIAANIKVGDRCEVDPGGKRGEVKFVGKVEVLAAGYWVGVQYDEPVGKHDGVVKGKRYFTCPPGHGSILRPDKLKVGDFPERDPFDDEFEEI</sequence>
<dbReference type="OMA" id="DQYEQRT"/>
<dbReference type="PROSITE" id="PS00845">
    <property type="entry name" value="CAP_GLY_1"/>
    <property type="match status" value="1"/>
</dbReference>
<dbReference type="SUPFAM" id="SSF74924">
    <property type="entry name" value="Cap-Gly domain"/>
    <property type="match status" value="1"/>
</dbReference>
<evidence type="ECO:0000256" key="4">
    <source>
        <dbReference type="ARBA" id="ARBA00025779"/>
    </source>
</evidence>
<dbReference type="GO" id="GO:0005737">
    <property type="term" value="C:cytoplasm"/>
    <property type="evidence" value="ECO:0000318"/>
    <property type="project" value="GO_Central"/>
</dbReference>
<dbReference type="Gene3D" id="2.30.30.190">
    <property type="entry name" value="CAP Gly-rich-like domain"/>
    <property type="match status" value="1"/>
</dbReference>
<name>A0A2K1JME4_PHYPA</name>
<dbReference type="PROSITE" id="PS50053">
    <property type="entry name" value="UBIQUITIN_2"/>
    <property type="match status" value="1"/>
</dbReference>
<dbReference type="Gene3D" id="3.10.20.90">
    <property type="entry name" value="Phosphatidylinositol 3-kinase Catalytic Subunit, Chain A, domain 1"/>
    <property type="match status" value="1"/>
</dbReference>
<dbReference type="FunFam" id="2.30.30.190:FF:000013">
    <property type="entry name" value="Tubulin-folding cofactor B"/>
    <property type="match status" value="1"/>
</dbReference>
<dbReference type="GO" id="GO:0035371">
    <property type="term" value="C:microtubule plus-end"/>
    <property type="evidence" value="ECO:0000318"/>
    <property type="project" value="GO_Central"/>
</dbReference>
<dbReference type="RefSeq" id="XP_024391944.1">
    <property type="nucleotide sequence ID" value="XM_024536176.2"/>
</dbReference>
<dbReference type="GO" id="GO:0007023">
    <property type="term" value="P:post-chaperonin tubulin folding pathway"/>
    <property type="evidence" value="ECO:0007669"/>
    <property type="project" value="InterPro"/>
</dbReference>
<dbReference type="GeneID" id="112290165"/>
<dbReference type="EnsemblPlants" id="Pp3c13_18250V3.2">
    <property type="protein sequence ID" value="Pp3c13_18250V3.2"/>
    <property type="gene ID" value="Pp3c13_18250"/>
</dbReference>
<reference evidence="8" key="3">
    <citation type="submission" date="2020-12" db="UniProtKB">
        <authorList>
            <consortium name="EnsemblPlants"/>
        </authorList>
    </citation>
    <scope>IDENTIFICATION</scope>
</reference>
<evidence type="ECO:0000256" key="3">
    <source>
        <dbReference type="ARBA" id="ARBA00023186"/>
    </source>
</evidence>
<evidence type="ECO:0000313" key="7">
    <source>
        <dbReference type="EMBL" id="PNR42708.1"/>
    </source>
</evidence>
<dbReference type="SUPFAM" id="SSF54236">
    <property type="entry name" value="Ubiquitin-like"/>
    <property type="match status" value="1"/>
</dbReference>
<accession>A0A2K1JME4</accession>